<keyword evidence="3 6" id="KW-0812">Transmembrane</keyword>
<feature type="transmembrane region" description="Helical" evidence="6">
    <location>
        <begin position="373"/>
        <end position="393"/>
    </location>
</feature>
<protein>
    <recommendedName>
        <fullName evidence="6">Phosphate transporter</fullName>
    </recommendedName>
</protein>
<keyword evidence="2 6" id="KW-0813">Transport</keyword>
<dbReference type="PANTHER" id="PTHR11101:SF80">
    <property type="entry name" value="PHOSPHATE TRANSPORTER"/>
    <property type="match status" value="1"/>
</dbReference>
<dbReference type="GO" id="GO:0005315">
    <property type="term" value="F:phosphate transmembrane transporter activity"/>
    <property type="evidence" value="ECO:0007669"/>
    <property type="project" value="InterPro"/>
</dbReference>
<evidence type="ECO:0000256" key="6">
    <source>
        <dbReference type="RuleBase" id="RU363058"/>
    </source>
</evidence>
<dbReference type="AlphaFoldDB" id="C7MAG4"/>
<evidence type="ECO:0000256" key="3">
    <source>
        <dbReference type="ARBA" id="ARBA00022692"/>
    </source>
</evidence>
<proteinExistence type="inferred from homology"/>
<gene>
    <name evidence="7" type="ordered locus">Bfae_08680</name>
</gene>
<feature type="transmembrane region" description="Helical" evidence="6">
    <location>
        <begin position="252"/>
        <end position="273"/>
    </location>
</feature>
<feature type="transmembrane region" description="Helical" evidence="6">
    <location>
        <begin position="436"/>
        <end position="457"/>
    </location>
</feature>
<dbReference type="OrthoDB" id="9779554at2"/>
<dbReference type="InterPro" id="IPR001204">
    <property type="entry name" value="Phos_transporter"/>
</dbReference>
<dbReference type="HOGENOM" id="CLU_015355_3_3_11"/>
<dbReference type="EMBL" id="CP001643">
    <property type="protein sequence ID" value="ACU84722.1"/>
    <property type="molecule type" value="Genomic_DNA"/>
</dbReference>
<name>C7MAG4_BRAFD</name>
<comment type="similarity">
    <text evidence="6">Belongs to the inorganic phosphate transporter (PiT) (TC 2.A.20) family.</text>
</comment>
<dbReference type="STRING" id="446465.Bfae_08680"/>
<evidence type="ECO:0000256" key="1">
    <source>
        <dbReference type="ARBA" id="ARBA00004141"/>
    </source>
</evidence>
<organism evidence="7 8">
    <name type="scientific">Brachybacterium faecium (strain ATCC 43885 / DSM 4810 / JCM 11609 / LMG 19847 / NBRC 14762 / NCIMB 9860 / 6-10)</name>
    <dbReference type="NCBI Taxonomy" id="446465"/>
    <lineage>
        <taxon>Bacteria</taxon>
        <taxon>Bacillati</taxon>
        <taxon>Actinomycetota</taxon>
        <taxon>Actinomycetes</taxon>
        <taxon>Micrococcales</taxon>
        <taxon>Dermabacteraceae</taxon>
        <taxon>Brachybacterium</taxon>
    </lineage>
</organism>
<accession>C7MAG4</accession>
<keyword evidence="6" id="KW-0592">Phosphate transport</keyword>
<feature type="transmembrane region" description="Helical" evidence="6">
    <location>
        <begin position="483"/>
        <end position="504"/>
    </location>
</feature>
<feature type="transmembrane region" description="Helical" evidence="6">
    <location>
        <begin position="149"/>
        <end position="168"/>
    </location>
</feature>
<evidence type="ECO:0000256" key="5">
    <source>
        <dbReference type="ARBA" id="ARBA00023136"/>
    </source>
</evidence>
<dbReference type="PATRIC" id="fig|446465.5.peg.861"/>
<dbReference type="Pfam" id="PF01384">
    <property type="entry name" value="PHO4"/>
    <property type="match status" value="1"/>
</dbReference>
<evidence type="ECO:0000313" key="7">
    <source>
        <dbReference type="EMBL" id="ACU84722.1"/>
    </source>
</evidence>
<dbReference type="PANTHER" id="PTHR11101">
    <property type="entry name" value="PHOSPHATE TRANSPORTER"/>
    <property type="match status" value="1"/>
</dbReference>
<feature type="transmembrane region" description="Helical" evidence="6">
    <location>
        <begin position="405"/>
        <end position="424"/>
    </location>
</feature>
<evidence type="ECO:0000313" key="8">
    <source>
        <dbReference type="Proteomes" id="UP000001919"/>
    </source>
</evidence>
<feature type="transmembrane region" description="Helical" evidence="6">
    <location>
        <begin position="188"/>
        <end position="207"/>
    </location>
</feature>
<feature type="transmembrane region" description="Helical" evidence="6">
    <location>
        <begin position="107"/>
        <end position="128"/>
    </location>
</feature>
<dbReference type="GO" id="GO:0016020">
    <property type="term" value="C:membrane"/>
    <property type="evidence" value="ECO:0007669"/>
    <property type="project" value="UniProtKB-SubCell"/>
</dbReference>
<feature type="transmembrane region" description="Helical" evidence="6">
    <location>
        <begin position="80"/>
        <end position="101"/>
    </location>
</feature>
<dbReference type="GO" id="GO:0035435">
    <property type="term" value="P:phosphate ion transmembrane transport"/>
    <property type="evidence" value="ECO:0007669"/>
    <property type="project" value="TreeGrafter"/>
</dbReference>
<sequence>MDHAGRAVTVTSPGVRRKFTLCAMDGLEWPRPLTGRPDAAAAVLLPSSSPLGNSTMPGMPSRKSADAPAPTGFLGPDRNWHLGAGLMTAATAVAFTIWAFTHTGTDINVLLLILAIAFGLFMAFNIGGNDVANSFGTSVGAGTLTMKQALVVAAVFEVSGAVLAGGSVTETVRSGIVDIEAMDVDPFSFAYIMMAALLGAAVWLLLATRMGWPVSTTHAIIGGIVGAAVTTGVVTGSGGFEMVQWGEIGQIAISWVLSPLLGGVAAYLLFGLIKRHILTPAARAIVLGSRGFDDAEDDEDDGDEDGTGRHVPGYERVTELQQSAFAESAALDLTPGSPGAELAEQASHLSKKERKAARKVERRAAYHALEKRVPPLAAVGAVLLAAMLVFKGLDNTGLTISTGGGVLMLIMLAIGVWIATTVFARALKKQSISRATFIMFSWMQVFTACAFAFSHGANDIANAVGPFAAVLDVLRTGAISSEAAVPTAVLAAFGVALISGLWFVGRKVIHTVGTGLTAMHPSSGFAAELAAATIVLLASVLGLPVSSTHILIGAVLGVGIVNHAANWKLMRPIFLAWIITLPAAASIGAVVVLVLRAMF</sequence>
<comment type="subcellular location">
    <subcellularLocation>
        <location evidence="1 6">Membrane</location>
        <topology evidence="1 6">Multi-pass membrane protein</topology>
    </subcellularLocation>
</comment>
<keyword evidence="8" id="KW-1185">Reference proteome</keyword>
<keyword evidence="4 6" id="KW-1133">Transmembrane helix</keyword>
<reference evidence="7 8" key="1">
    <citation type="journal article" date="2009" name="Stand. Genomic Sci.">
        <title>Complete genome sequence of Brachybacterium faecium type strain (Schefferle 6-10).</title>
        <authorList>
            <person name="Lapidus A."/>
            <person name="Pukall R."/>
            <person name="Labuttii K."/>
            <person name="Copeland A."/>
            <person name="Del Rio T.G."/>
            <person name="Nolan M."/>
            <person name="Chen F."/>
            <person name="Lucas S."/>
            <person name="Tice H."/>
            <person name="Cheng J.F."/>
            <person name="Bruce D."/>
            <person name="Goodwin L."/>
            <person name="Pitluck S."/>
            <person name="Rohde M."/>
            <person name="Goker M."/>
            <person name="Pati A."/>
            <person name="Ivanova N."/>
            <person name="Mavrommatis K."/>
            <person name="Chen A."/>
            <person name="Palaniappan K."/>
            <person name="D'haeseleer P."/>
            <person name="Chain P."/>
            <person name="Bristow J."/>
            <person name="Eisen J.A."/>
            <person name="Markowitz V."/>
            <person name="Hugenholtz P."/>
            <person name="Kyrpides N.C."/>
            <person name="Klenk H.P."/>
        </authorList>
    </citation>
    <scope>NUCLEOTIDE SEQUENCE [LARGE SCALE GENOMIC DNA]</scope>
    <source>
        <strain evidence="8">ATCC 43885 / DSM 4810 / JCM 11609 / LMG 19847 / NBRC 14762 / NCIMB 9860 / 6-10</strain>
    </source>
</reference>
<feature type="transmembrane region" description="Helical" evidence="6">
    <location>
        <begin position="219"/>
        <end position="240"/>
    </location>
</feature>
<evidence type="ECO:0000256" key="2">
    <source>
        <dbReference type="ARBA" id="ARBA00022448"/>
    </source>
</evidence>
<evidence type="ECO:0000256" key="4">
    <source>
        <dbReference type="ARBA" id="ARBA00022989"/>
    </source>
</evidence>
<dbReference type="eggNOG" id="COG0306">
    <property type="taxonomic scope" value="Bacteria"/>
</dbReference>
<dbReference type="KEGG" id="bfa:Bfae_08680"/>
<dbReference type="Proteomes" id="UP000001919">
    <property type="component" value="Chromosome"/>
</dbReference>
<feature type="transmembrane region" description="Helical" evidence="6">
    <location>
        <begin position="574"/>
        <end position="595"/>
    </location>
</feature>
<keyword evidence="5 6" id="KW-0472">Membrane</keyword>